<evidence type="ECO:0000256" key="2">
    <source>
        <dbReference type="RuleBase" id="RU003567"/>
    </source>
</evidence>
<dbReference type="Gene3D" id="3.90.226.10">
    <property type="entry name" value="2-enoyl-CoA Hydratase, Chain A, domain 1"/>
    <property type="match status" value="1"/>
</dbReference>
<proteinExistence type="inferred from homology"/>
<dbReference type="PRINTS" id="PR00127">
    <property type="entry name" value="CLPPROTEASEP"/>
</dbReference>
<dbReference type="AlphaFoldDB" id="A0A8H9TFM1"/>
<dbReference type="GO" id="GO:0009368">
    <property type="term" value="C:endopeptidase Clp complex"/>
    <property type="evidence" value="ECO:0007669"/>
    <property type="project" value="TreeGrafter"/>
</dbReference>
<dbReference type="SUPFAM" id="SSF52096">
    <property type="entry name" value="ClpP/crotonase"/>
    <property type="match status" value="1"/>
</dbReference>
<dbReference type="CDD" id="cd07017">
    <property type="entry name" value="S14_ClpP_2"/>
    <property type="match status" value="1"/>
</dbReference>
<dbReference type="GO" id="GO:0006515">
    <property type="term" value="P:protein quality control for misfolded or incompletely synthesized proteins"/>
    <property type="evidence" value="ECO:0007669"/>
    <property type="project" value="TreeGrafter"/>
</dbReference>
<keyword evidence="4" id="KW-0645">Protease</keyword>
<reference evidence="4" key="1">
    <citation type="journal article" date="2018" name="Genome Biol.">
        <title>SKESA: strategic k-mer extension for scrupulous assemblies.</title>
        <authorList>
            <person name="Souvorov A."/>
            <person name="Agarwala R."/>
            <person name="Lipman D.J."/>
        </authorList>
    </citation>
    <scope>NUCLEOTIDE SEQUENCE</scope>
    <source>
        <strain evidence="4">BCW_3452</strain>
    </source>
</reference>
<comment type="caution">
    <text evidence="4">The sequence shown here is derived from an EMBL/GenBank/DDBJ whole genome shotgun (WGS) entry which is preliminary data.</text>
</comment>
<reference evidence="4" key="2">
    <citation type="submission" date="2019-01" db="EMBL/GenBank/DDBJ databases">
        <authorList>
            <consortium name="NCBI Pathogen Detection Project"/>
        </authorList>
    </citation>
    <scope>NUCLEOTIDE SEQUENCE</scope>
    <source>
        <strain evidence="4">BCW_3452</strain>
    </source>
</reference>
<comment type="similarity">
    <text evidence="1 2">Belongs to the peptidase S14 family.</text>
</comment>
<protein>
    <recommendedName>
        <fullName evidence="2">ATP-dependent Clp protease proteolytic subunit</fullName>
    </recommendedName>
</protein>
<dbReference type="GO" id="GO:0004252">
    <property type="term" value="F:serine-type endopeptidase activity"/>
    <property type="evidence" value="ECO:0007669"/>
    <property type="project" value="InterPro"/>
</dbReference>
<keyword evidence="4" id="KW-0378">Hydrolase</keyword>
<dbReference type="InterPro" id="IPR029045">
    <property type="entry name" value="ClpP/crotonase-like_dom_sf"/>
</dbReference>
<name>A0A8H9TFM1_VIBVL</name>
<organism evidence="4">
    <name type="scientific">Vibrio vulnificus</name>
    <dbReference type="NCBI Taxonomy" id="672"/>
    <lineage>
        <taxon>Bacteria</taxon>
        <taxon>Pseudomonadati</taxon>
        <taxon>Pseudomonadota</taxon>
        <taxon>Gammaproteobacteria</taxon>
        <taxon>Vibrionales</taxon>
        <taxon>Vibrionaceae</taxon>
        <taxon>Vibrio</taxon>
    </lineage>
</organism>
<keyword evidence="3" id="KW-0175">Coiled coil</keyword>
<dbReference type="InterPro" id="IPR023562">
    <property type="entry name" value="ClpP/TepA"/>
</dbReference>
<dbReference type="Proteomes" id="UP000863257">
    <property type="component" value="Unassembled WGS sequence"/>
</dbReference>
<evidence type="ECO:0000256" key="1">
    <source>
        <dbReference type="ARBA" id="ARBA00007039"/>
    </source>
</evidence>
<dbReference type="PANTHER" id="PTHR10381">
    <property type="entry name" value="ATP-DEPENDENT CLP PROTEASE PROTEOLYTIC SUBUNIT"/>
    <property type="match status" value="1"/>
</dbReference>
<dbReference type="EMBL" id="DACRBY010000017">
    <property type="protein sequence ID" value="HAS8540923.1"/>
    <property type="molecule type" value="Genomic_DNA"/>
</dbReference>
<evidence type="ECO:0000313" key="4">
    <source>
        <dbReference type="EMBL" id="HAS8540923.1"/>
    </source>
</evidence>
<feature type="coiled-coil region" evidence="3">
    <location>
        <begin position="128"/>
        <end position="155"/>
    </location>
</feature>
<gene>
    <name evidence="4" type="ORF">I7730_14125</name>
</gene>
<dbReference type="PANTHER" id="PTHR10381:SF11">
    <property type="entry name" value="ATP-DEPENDENT CLP PROTEASE PROTEOLYTIC SUBUNIT, MITOCHONDRIAL"/>
    <property type="match status" value="1"/>
</dbReference>
<dbReference type="Pfam" id="PF00574">
    <property type="entry name" value="CLP_protease"/>
    <property type="match status" value="1"/>
</dbReference>
<evidence type="ECO:0000256" key="3">
    <source>
        <dbReference type="SAM" id="Coils"/>
    </source>
</evidence>
<accession>A0A8H9TFM1</accession>
<dbReference type="GO" id="GO:0004176">
    <property type="term" value="F:ATP-dependent peptidase activity"/>
    <property type="evidence" value="ECO:0007669"/>
    <property type="project" value="InterPro"/>
</dbReference>
<dbReference type="GO" id="GO:0051117">
    <property type="term" value="F:ATPase binding"/>
    <property type="evidence" value="ECO:0007669"/>
    <property type="project" value="TreeGrafter"/>
</dbReference>
<sequence length="199" mass="22280">MNNHYPMTYMDKGRLINTDASSFLFEKRLILLDEQFTDSLASRIITGLLALQFKDENKDIELYLNSPGGSVTAGLSILDVMYSIKPKVNVTVIGQACSMGAFLSACATGERRIGSSARIMIHQPSGGFKGTADEIENYAEEIQRLRRLLDENYSANSGIAMEVLKDMQRKDNYMTPQQAVNYGLMDKILIPRHTSKKEQ</sequence>
<dbReference type="InterPro" id="IPR001907">
    <property type="entry name" value="ClpP"/>
</dbReference>